<dbReference type="Pfam" id="PF12611">
    <property type="entry name" value="Flagellar_put"/>
    <property type="match status" value="1"/>
</dbReference>
<dbReference type="Proteomes" id="UP000006443">
    <property type="component" value="Unassembled WGS sequence"/>
</dbReference>
<gene>
    <name evidence="2" type="ORF">DealDRAFT_2634</name>
</gene>
<comment type="caution">
    <text evidence="2">The sequence shown here is derived from an EMBL/GenBank/DDBJ whole genome shotgun (WGS) entry which is preliminary data.</text>
</comment>
<dbReference type="AlphaFoldDB" id="C0GJH5"/>
<protein>
    <submittedName>
        <fullName evidence="2">Flagellar operon protein</fullName>
    </submittedName>
</protein>
<keyword evidence="2" id="KW-0969">Cilium</keyword>
<dbReference type="RefSeq" id="WP_008518232.1">
    <property type="nucleotide sequence ID" value="NZ_ACJM01000016.1"/>
</dbReference>
<keyword evidence="3" id="KW-1185">Reference proteome</keyword>
<accession>C0GJH5</accession>
<dbReference type="STRING" id="555088.DealDRAFT_2634"/>
<evidence type="ECO:0000256" key="1">
    <source>
        <dbReference type="SAM" id="MobiDB-lite"/>
    </source>
</evidence>
<organism evidence="2 3">
    <name type="scientific">Dethiobacter alkaliphilus AHT 1</name>
    <dbReference type="NCBI Taxonomy" id="555088"/>
    <lineage>
        <taxon>Bacteria</taxon>
        <taxon>Bacillati</taxon>
        <taxon>Bacillota</taxon>
        <taxon>Dethiobacteria</taxon>
        <taxon>Dethiobacterales</taxon>
        <taxon>Dethiobacteraceae</taxon>
        <taxon>Dethiobacter</taxon>
    </lineage>
</organism>
<reference evidence="2 3" key="1">
    <citation type="submission" date="2009-02" db="EMBL/GenBank/DDBJ databases">
        <title>Sequencing of the draft genome and assembly of Dethiobacter alkaliphilus AHT 1.</title>
        <authorList>
            <consortium name="US DOE Joint Genome Institute (JGI-PGF)"/>
            <person name="Lucas S."/>
            <person name="Copeland A."/>
            <person name="Lapidus A."/>
            <person name="Glavina del Rio T."/>
            <person name="Dalin E."/>
            <person name="Tice H."/>
            <person name="Bruce D."/>
            <person name="Goodwin L."/>
            <person name="Pitluck S."/>
            <person name="Larimer F."/>
            <person name="Land M.L."/>
            <person name="Hauser L."/>
            <person name="Muyzer G."/>
        </authorList>
    </citation>
    <scope>NUCLEOTIDE SEQUENCE [LARGE SCALE GENOMIC DNA]</scope>
    <source>
        <strain evidence="2 3">AHT 1</strain>
    </source>
</reference>
<sequence length="129" mass="14232">MNTGDIRFPGQPISQPKPGTSPVKKKTPDVSPFSQVWQETLQKQTDVKFSAHAMQRLQDRRIELGEGELAKINQAVNAADKKGARSSLLLYDDLALVASVKNRTIITAMGGEDMREHVFTNIDSAVIIK</sequence>
<dbReference type="EMBL" id="ACJM01000016">
    <property type="protein sequence ID" value="EEG76522.1"/>
    <property type="molecule type" value="Genomic_DNA"/>
</dbReference>
<dbReference type="InterPro" id="IPR013367">
    <property type="entry name" value="Flagellar_put"/>
</dbReference>
<feature type="region of interest" description="Disordered" evidence="1">
    <location>
        <begin position="1"/>
        <end position="31"/>
    </location>
</feature>
<keyword evidence="2" id="KW-0966">Cell projection</keyword>
<dbReference type="NCBIfam" id="TIGR02530">
    <property type="entry name" value="flg_new"/>
    <property type="match status" value="1"/>
</dbReference>
<keyword evidence="2" id="KW-0282">Flagellum</keyword>
<evidence type="ECO:0000313" key="2">
    <source>
        <dbReference type="EMBL" id="EEG76522.1"/>
    </source>
</evidence>
<evidence type="ECO:0000313" key="3">
    <source>
        <dbReference type="Proteomes" id="UP000006443"/>
    </source>
</evidence>
<name>C0GJH5_DETAL</name>
<dbReference type="eggNOG" id="ENOG5032Y5R">
    <property type="taxonomic scope" value="Bacteria"/>
</dbReference>
<proteinExistence type="predicted"/>
<dbReference type="OrthoDB" id="165650at2"/>